<keyword evidence="3" id="KW-1185">Reference proteome</keyword>
<evidence type="ECO:0000256" key="1">
    <source>
        <dbReference type="SAM" id="Phobius"/>
    </source>
</evidence>
<accession>A0A7L9WIM5</accession>
<feature type="transmembrane region" description="Helical" evidence="1">
    <location>
        <begin position="16"/>
        <end position="37"/>
    </location>
</feature>
<feature type="transmembrane region" description="Helical" evidence="1">
    <location>
        <begin position="133"/>
        <end position="154"/>
    </location>
</feature>
<dbReference type="EMBL" id="CP045201">
    <property type="protein sequence ID" value="QOL80089.1"/>
    <property type="molecule type" value="Genomic_DNA"/>
</dbReference>
<dbReference type="Pfam" id="PF10011">
    <property type="entry name" value="DUF2254"/>
    <property type="match status" value="1"/>
</dbReference>
<feature type="transmembrane region" description="Helical" evidence="1">
    <location>
        <begin position="100"/>
        <end position="121"/>
    </location>
</feature>
<organism evidence="2 3">
    <name type="scientific">Pseudooceanicola spongiae</name>
    <dbReference type="NCBI Taxonomy" id="2613965"/>
    <lineage>
        <taxon>Bacteria</taxon>
        <taxon>Pseudomonadati</taxon>
        <taxon>Pseudomonadota</taxon>
        <taxon>Alphaproteobacteria</taxon>
        <taxon>Rhodobacterales</taxon>
        <taxon>Paracoccaceae</taxon>
        <taxon>Pseudooceanicola</taxon>
    </lineage>
</organism>
<dbReference type="InterPro" id="IPR018723">
    <property type="entry name" value="DUF2254_membrane"/>
</dbReference>
<keyword evidence="1" id="KW-0812">Transmembrane</keyword>
<evidence type="ECO:0000313" key="3">
    <source>
        <dbReference type="Proteomes" id="UP000594118"/>
    </source>
</evidence>
<proteinExistence type="predicted"/>
<sequence>MLPSLLRKMHEFSRRLVIRVMLIALLAVLSVGLAKLLSGLIPEAWDGLVGKDAVDHILSIIANSMLTVTTFSLTVMAAAHRNVSSQWTPRAHQMLLQDTTTHTVLATFVGAYLYALLAIILRDTGIFVHQGLAVLFGMTMLVVAMIVIAIIRWISHLEMLGSLIETSQKIEDQTAVAYEMRAEYPALGARILDVAQIPESASNVYAHQTGYVQKIYQDLLQDAAKDAEACIWLLHPVGGFVHKGQILARVDREGEALLDTVRRNVAIGSLRNFEQDPIFGLICLSEIAVRALSPGVNDPGTAVDMMRRITRVLMDVNDPLNGADHEILHDRLFLPELERAELVSRPLEPILHDWNRRPEMLEAMHQTLDALSEHHDPDVAGAARKLRAETFAEQMNVPQ</sequence>
<keyword evidence="1" id="KW-0472">Membrane</keyword>
<reference evidence="2 3" key="1">
    <citation type="submission" date="2019-10" db="EMBL/GenBank/DDBJ databases">
        <title>Pseudopuniceibacterium sp. HQ09 islated from Antarctica.</title>
        <authorList>
            <person name="Liao L."/>
            <person name="Su S."/>
            <person name="Chen B."/>
            <person name="Yu Y."/>
        </authorList>
    </citation>
    <scope>NUCLEOTIDE SEQUENCE [LARGE SCALE GENOMIC DNA]</scope>
    <source>
        <strain evidence="2 3">HQ09</strain>
    </source>
</reference>
<gene>
    <name evidence="2" type="ORF">F3W81_04165</name>
</gene>
<name>A0A7L9WIM5_9RHOB</name>
<dbReference type="AlphaFoldDB" id="A0A7L9WIM5"/>
<keyword evidence="1" id="KW-1133">Transmembrane helix</keyword>
<dbReference type="KEGG" id="pshq:F3W81_04165"/>
<protein>
    <submittedName>
        <fullName evidence="2">DUF2254 domain-containing protein</fullName>
    </submittedName>
</protein>
<evidence type="ECO:0000313" key="2">
    <source>
        <dbReference type="EMBL" id="QOL80089.1"/>
    </source>
</evidence>
<dbReference type="Proteomes" id="UP000594118">
    <property type="component" value="Chromosome"/>
</dbReference>
<feature type="transmembrane region" description="Helical" evidence="1">
    <location>
        <begin position="57"/>
        <end position="79"/>
    </location>
</feature>
<dbReference type="RefSeq" id="WP_193082404.1">
    <property type="nucleotide sequence ID" value="NZ_CP045201.1"/>
</dbReference>